<proteinExistence type="inferred from homology"/>
<comment type="similarity">
    <text evidence="2 4">Belongs to the thiolase-like superfamily. Beta-ketoacyl-ACP synthases family.</text>
</comment>
<dbReference type="KEGG" id="bsan:CHH28_12860"/>
<dbReference type="InterPro" id="IPR000794">
    <property type="entry name" value="Beta-ketoacyl_synthase"/>
</dbReference>
<protein>
    <submittedName>
        <fullName evidence="6">Beta-ketoacyl synthase</fullName>
    </submittedName>
</protein>
<accession>A0A222FKG9</accession>
<dbReference type="InterPro" id="IPR047224">
    <property type="entry name" value="FAS_alpha_su_C"/>
</dbReference>
<dbReference type="RefSeq" id="WP_094060686.1">
    <property type="nucleotide sequence ID" value="NZ_CP022530.1"/>
</dbReference>
<feature type="domain" description="Ketosynthase family 3 (KS3)" evidence="5">
    <location>
        <begin position="1"/>
        <end position="493"/>
    </location>
</feature>
<dbReference type="InterPro" id="IPR016039">
    <property type="entry name" value="Thiolase-like"/>
</dbReference>
<evidence type="ECO:0000313" key="6">
    <source>
        <dbReference type="EMBL" id="ASP39508.1"/>
    </source>
</evidence>
<organism evidence="6 7">
    <name type="scientific">Bacterioplanes sanyensis</name>
    <dbReference type="NCBI Taxonomy" id="1249553"/>
    <lineage>
        <taxon>Bacteria</taxon>
        <taxon>Pseudomonadati</taxon>
        <taxon>Pseudomonadota</taxon>
        <taxon>Gammaproteobacteria</taxon>
        <taxon>Oceanospirillales</taxon>
        <taxon>Oceanospirillaceae</taxon>
        <taxon>Bacterioplanes</taxon>
    </lineage>
</organism>
<dbReference type="Proteomes" id="UP000202440">
    <property type="component" value="Chromosome"/>
</dbReference>
<dbReference type="OrthoDB" id="9784825at2"/>
<evidence type="ECO:0000256" key="2">
    <source>
        <dbReference type="ARBA" id="ARBA00008467"/>
    </source>
</evidence>
<evidence type="ECO:0000256" key="4">
    <source>
        <dbReference type="RuleBase" id="RU003694"/>
    </source>
</evidence>
<dbReference type="PANTHER" id="PTHR11712:SF336">
    <property type="entry name" value="3-OXOACYL-[ACYL-CARRIER-PROTEIN] SYNTHASE, MITOCHONDRIAL"/>
    <property type="match status" value="1"/>
</dbReference>
<dbReference type="Pfam" id="PF02801">
    <property type="entry name" value="Ketoacyl-synt_C"/>
    <property type="match status" value="1"/>
</dbReference>
<evidence type="ECO:0000256" key="1">
    <source>
        <dbReference type="ARBA" id="ARBA00005194"/>
    </source>
</evidence>
<dbReference type="PANTHER" id="PTHR11712">
    <property type="entry name" value="POLYKETIDE SYNTHASE-RELATED"/>
    <property type="match status" value="1"/>
</dbReference>
<evidence type="ECO:0000256" key="3">
    <source>
        <dbReference type="ARBA" id="ARBA00022679"/>
    </source>
</evidence>
<dbReference type="GO" id="GO:0006633">
    <property type="term" value="P:fatty acid biosynthetic process"/>
    <property type="evidence" value="ECO:0007669"/>
    <property type="project" value="TreeGrafter"/>
</dbReference>
<gene>
    <name evidence="6" type="ORF">CHH28_12860</name>
</gene>
<keyword evidence="7" id="KW-1185">Reference proteome</keyword>
<dbReference type="InterPro" id="IPR014031">
    <property type="entry name" value="Ketoacyl_synth_C"/>
</dbReference>
<dbReference type="GO" id="GO:0005829">
    <property type="term" value="C:cytosol"/>
    <property type="evidence" value="ECO:0007669"/>
    <property type="project" value="TreeGrafter"/>
</dbReference>
<dbReference type="SUPFAM" id="SSF53901">
    <property type="entry name" value="Thiolase-like"/>
    <property type="match status" value="2"/>
</dbReference>
<dbReference type="Pfam" id="PF00109">
    <property type="entry name" value="ketoacyl-synt"/>
    <property type="match status" value="1"/>
</dbReference>
<keyword evidence="3 4" id="KW-0808">Transferase</keyword>
<dbReference type="Gene3D" id="3.40.47.10">
    <property type="match status" value="1"/>
</dbReference>
<dbReference type="InterPro" id="IPR020841">
    <property type="entry name" value="PKS_Beta-ketoAc_synthase_dom"/>
</dbReference>
<evidence type="ECO:0000313" key="7">
    <source>
        <dbReference type="Proteomes" id="UP000202440"/>
    </source>
</evidence>
<sequence>MRKLAVITGFGGINAAGRSSGHHAFRRIIEGALNTQQRSAMLASLAQISGKPCTTEQHIDALLQGSLIRGWDNVPFDSQAVPVHVPFKDADGHDCLRIEHKRLAVQSGGQLPHGFDPAAQYPSRHHPRGLQMAVYGASDALSCLGMDWQRIRQHLQPDQIGVYAGSAMGQLDAQGHGGMLQSALKGKRTSSKQCALGLSEMPADFINAYVLGSVGATGSMVGACATFLYNLKTAADDIQSGRRRLVIVGNSEAPLVPEIIEGYNAMTALATEQNLRALDGVQDSAAADLRRASRPFGHNCGFTLGESAQFFVLTDDQLALELGLTIHAAVGDVFVHADGYKKSISGPGVGNYITMGKAMAEAQRWCGEQALRQGSFVQAHGSSTPHNRTTESHIYAELAQAFAIQDWSITAAKAYVGHSIGAASADQLLFTLGAWHDGWLPGITTTERVADDVDQRGLNFLLQHQQFDASCMPLAFINAKGFGGNNASAFMVSPTQTRQWLQEKYGSQAWHDYLTRNDSIRAQAADNDQRASQHGIQVRYQFGEQVLQPEQLDISPERIVVPGWQHSIPL</sequence>
<dbReference type="EMBL" id="CP022530">
    <property type="protein sequence ID" value="ASP39508.1"/>
    <property type="molecule type" value="Genomic_DNA"/>
</dbReference>
<dbReference type="CDD" id="cd00828">
    <property type="entry name" value="elong_cond_enzymes"/>
    <property type="match status" value="1"/>
</dbReference>
<reference evidence="6 7" key="1">
    <citation type="submission" date="2017-07" db="EMBL/GenBank/DDBJ databases">
        <title>Annotated genome sequence of Bacterioplanes sanyensis isolated from Red Sea.</title>
        <authorList>
            <person name="Rehman Z.U."/>
        </authorList>
    </citation>
    <scope>NUCLEOTIDE SEQUENCE [LARGE SCALE GENOMIC DNA]</scope>
    <source>
        <strain evidence="6 7">NV9</strain>
    </source>
</reference>
<dbReference type="PROSITE" id="PS52004">
    <property type="entry name" value="KS3_2"/>
    <property type="match status" value="1"/>
</dbReference>
<comment type="pathway">
    <text evidence="1">Lipid metabolism; fatty acid biosynthesis.</text>
</comment>
<dbReference type="GO" id="GO:0004315">
    <property type="term" value="F:3-oxoacyl-[acyl-carrier-protein] synthase activity"/>
    <property type="evidence" value="ECO:0007669"/>
    <property type="project" value="TreeGrafter"/>
</dbReference>
<evidence type="ECO:0000259" key="5">
    <source>
        <dbReference type="PROSITE" id="PS52004"/>
    </source>
</evidence>
<name>A0A222FKG9_9GAMM</name>
<dbReference type="AlphaFoldDB" id="A0A222FKG9"/>
<dbReference type="InterPro" id="IPR014030">
    <property type="entry name" value="Ketoacyl_synth_N"/>
</dbReference>